<dbReference type="RefSeq" id="WP_176734437.1">
    <property type="nucleotide sequence ID" value="NZ_FMCW01000042.1"/>
</dbReference>
<dbReference type="EMBL" id="FMCW01000042">
    <property type="protein sequence ID" value="SCF18933.1"/>
    <property type="molecule type" value="Genomic_DNA"/>
</dbReference>
<organism evidence="1 2">
    <name type="scientific">Micromonospora haikouensis</name>
    <dbReference type="NCBI Taxonomy" id="686309"/>
    <lineage>
        <taxon>Bacteria</taxon>
        <taxon>Bacillati</taxon>
        <taxon>Actinomycetota</taxon>
        <taxon>Actinomycetes</taxon>
        <taxon>Micromonosporales</taxon>
        <taxon>Micromonosporaceae</taxon>
        <taxon>Micromonospora</taxon>
    </lineage>
</organism>
<proteinExistence type="predicted"/>
<protein>
    <submittedName>
        <fullName evidence="1">Uncharacterized protein</fullName>
    </submittedName>
</protein>
<dbReference type="Proteomes" id="UP000199375">
    <property type="component" value="Unassembled WGS sequence"/>
</dbReference>
<evidence type="ECO:0000313" key="2">
    <source>
        <dbReference type="Proteomes" id="UP000199375"/>
    </source>
</evidence>
<name>A0A1C4YDX4_9ACTN</name>
<gene>
    <name evidence="1" type="ORF">GA0070558_14222</name>
</gene>
<evidence type="ECO:0000313" key="1">
    <source>
        <dbReference type="EMBL" id="SCF18933.1"/>
    </source>
</evidence>
<accession>A0A1C4YDX4</accession>
<sequence>MKAACEFGGADQLVFDHRTARQASLIRTILVSHVEVVHELLRPWPASPLPQ</sequence>
<reference evidence="1 2" key="1">
    <citation type="submission" date="2016-06" db="EMBL/GenBank/DDBJ databases">
        <authorList>
            <person name="Kjaerup R.B."/>
            <person name="Dalgaard T.S."/>
            <person name="Juul-Madsen H.R."/>
        </authorList>
    </citation>
    <scope>NUCLEOTIDE SEQUENCE [LARGE SCALE GENOMIC DNA]</scope>
    <source>
        <strain evidence="1 2">DSM 45626</strain>
    </source>
</reference>
<dbReference type="AlphaFoldDB" id="A0A1C4YDX4"/>